<name>A0A1G8BDM9_9SPHI</name>
<evidence type="ECO:0000259" key="1">
    <source>
        <dbReference type="Pfam" id="PF13472"/>
    </source>
</evidence>
<dbReference type="AlphaFoldDB" id="A0A1G8BDM9"/>
<dbReference type="GO" id="GO:0016788">
    <property type="term" value="F:hydrolase activity, acting on ester bonds"/>
    <property type="evidence" value="ECO:0007669"/>
    <property type="project" value="UniProtKB-ARBA"/>
</dbReference>
<evidence type="ECO:0000313" key="2">
    <source>
        <dbReference type="EMBL" id="SDH31288.1"/>
    </source>
</evidence>
<reference evidence="3" key="1">
    <citation type="submission" date="2016-10" db="EMBL/GenBank/DDBJ databases">
        <authorList>
            <person name="Varghese N."/>
            <person name="Submissions S."/>
        </authorList>
    </citation>
    <scope>NUCLEOTIDE SEQUENCE [LARGE SCALE GENOMIC DNA]</scope>
    <source>
        <strain evidence="3">DSM 17933</strain>
    </source>
</reference>
<keyword evidence="3" id="KW-1185">Reference proteome</keyword>
<sequence>MISEPGTNQATIPLNTTGNFTYLALGDSYTIGESVKQAESFPYQLQGLLKAQNITVANPKIIAVTGWTTDELQAAIKRENLNGTFSFVTLLIGVNNQYRGYPLSTYKKEFSELLQTAIAYAGGNKSRVFVVSIPDWAATPFGKNSGKNSQTIALEIDSFNKANQEITLAAGVSYTNITPASRNASTNLALVADDGLHPSAKMYAEWASALSKQVSPVLK</sequence>
<dbReference type="Pfam" id="PF13472">
    <property type="entry name" value="Lipase_GDSL_2"/>
    <property type="match status" value="1"/>
</dbReference>
<dbReference type="InterPro" id="IPR036514">
    <property type="entry name" value="SGNH_hydro_sf"/>
</dbReference>
<dbReference type="SUPFAM" id="SSF52266">
    <property type="entry name" value="SGNH hydrolase"/>
    <property type="match status" value="1"/>
</dbReference>
<accession>A0A1G8BDM9</accession>
<dbReference type="STRING" id="405671.SAMN05421827_12113"/>
<dbReference type="EMBL" id="FNCH01000021">
    <property type="protein sequence ID" value="SDH31288.1"/>
    <property type="molecule type" value="Genomic_DNA"/>
</dbReference>
<proteinExistence type="predicted"/>
<dbReference type="Proteomes" id="UP000199643">
    <property type="component" value="Unassembled WGS sequence"/>
</dbReference>
<gene>
    <name evidence="2" type="ORF">SAMN05421827_12113</name>
</gene>
<dbReference type="InterPro" id="IPR013830">
    <property type="entry name" value="SGNH_hydro"/>
</dbReference>
<feature type="domain" description="SGNH hydrolase-type esterase" evidence="1">
    <location>
        <begin position="24"/>
        <end position="204"/>
    </location>
</feature>
<protein>
    <submittedName>
        <fullName evidence="2">Lysophospholipase L1</fullName>
    </submittedName>
</protein>
<organism evidence="2 3">
    <name type="scientific">Pedobacter terrae</name>
    <dbReference type="NCBI Taxonomy" id="405671"/>
    <lineage>
        <taxon>Bacteria</taxon>
        <taxon>Pseudomonadati</taxon>
        <taxon>Bacteroidota</taxon>
        <taxon>Sphingobacteriia</taxon>
        <taxon>Sphingobacteriales</taxon>
        <taxon>Sphingobacteriaceae</taxon>
        <taxon>Pedobacter</taxon>
    </lineage>
</organism>
<evidence type="ECO:0000313" key="3">
    <source>
        <dbReference type="Proteomes" id="UP000199643"/>
    </source>
</evidence>
<dbReference type="CDD" id="cd01832">
    <property type="entry name" value="SGNH_hydrolase_like_1"/>
    <property type="match status" value="1"/>
</dbReference>
<dbReference type="Gene3D" id="3.40.50.1110">
    <property type="entry name" value="SGNH hydrolase"/>
    <property type="match status" value="1"/>
</dbReference>